<dbReference type="Proteomes" id="UP000008783">
    <property type="component" value="Unassembled WGS sequence"/>
</dbReference>
<dbReference type="EMBL" id="DS178292">
    <property type="protein sequence ID" value="EFP84844.2"/>
    <property type="molecule type" value="Genomic_DNA"/>
</dbReference>
<dbReference type="GeneID" id="10526818"/>
<evidence type="ECO:0000313" key="1">
    <source>
        <dbReference type="EMBL" id="EFP84844.2"/>
    </source>
</evidence>
<dbReference type="STRING" id="418459.E3KKL9"/>
<keyword evidence="2" id="KW-1185">Reference proteome</keyword>
<dbReference type="HOGENOM" id="CLU_043847_0_0_1"/>
<dbReference type="KEGG" id="pgr:PGTG_10315"/>
<dbReference type="PANTHER" id="PTHR33069:SF3">
    <property type="entry name" value="DYNEIN HEAVY CHAIN TAIL DOMAIN-CONTAINING PROTEIN"/>
    <property type="match status" value="1"/>
</dbReference>
<dbReference type="VEuPathDB" id="FungiDB:PGTG_10315"/>
<dbReference type="InParanoid" id="E3KKL9"/>
<evidence type="ECO:0000313" key="2">
    <source>
        <dbReference type="Proteomes" id="UP000008783"/>
    </source>
</evidence>
<dbReference type="AlphaFoldDB" id="E3KKL9"/>
<protein>
    <submittedName>
        <fullName evidence="1">Uncharacterized protein</fullName>
    </submittedName>
</protein>
<dbReference type="RefSeq" id="XP_003329263.2">
    <property type="nucleotide sequence ID" value="XM_003329215.2"/>
</dbReference>
<proteinExistence type="predicted"/>
<organism evidence="1 2">
    <name type="scientific">Puccinia graminis f. sp. tritici (strain CRL 75-36-700-3 / race SCCL)</name>
    <name type="common">Black stem rust fungus</name>
    <dbReference type="NCBI Taxonomy" id="418459"/>
    <lineage>
        <taxon>Eukaryota</taxon>
        <taxon>Fungi</taxon>
        <taxon>Dikarya</taxon>
        <taxon>Basidiomycota</taxon>
        <taxon>Pucciniomycotina</taxon>
        <taxon>Pucciniomycetes</taxon>
        <taxon>Pucciniales</taxon>
        <taxon>Pucciniaceae</taxon>
        <taxon>Puccinia</taxon>
    </lineage>
</organism>
<gene>
    <name evidence="1" type="ORF">PGTG_10315</name>
</gene>
<dbReference type="OrthoDB" id="2497268at2759"/>
<sequence>MEIEMTQVATVAELVRAFKSNHPDGRSEQEDMEISFKATRQLRQRVSWLMGGLRANQLREDTWGKHSWLRLRNDIPYKLRQVFLPALQESLRNLSLTFERFDPTAPNPSWWYEAFLDNLIDIDDRVEQLDVPMRSIRKTYEPEQGSLGDHPNVEHSTYHRVATAETLLSRFMYEKLEMGLLYQCANFFSGFGMSNPFGGVPSASQKYLYAEWQELIEKFEESFELLRKPIRFKADRYYDSGSESDDEPAMVHGTLGKFVQATVPLIGLARIYFNKLLRSNTSSRLIFVRPSMNIEDTQLKLLLRGSAKIAQHIQRLTYNITRWPTRRRQTVGMLVDIIRGFTQFSTVLEKYWDSLLERNDPLVDREMIEDARHWLNTWTSLFFDISCKAMQATGCKYTWPPRITTEDVDMED</sequence>
<accession>E3KKL9</accession>
<name>E3KKL9_PUCGT</name>
<reference key="1">
    <citation type="submission" date="2007-01" db="EMBL/GenBank/DDBJ databases">
        <title>The Genome Sequence of Puccinia graminis f. sp. tritici Strain CRL 75-36-700-3.</title>
        <authorList>
            <consortium name="The Broad Institute Genome Sequencing Platform"/>
            <person name="Birren B."/>
            <person name="Lander E."/>
            <person name="Galagan J."/>
            <person name="Nusbaum C."/>
            <person name="Devon K."/>
            <person name="Cuomo C."/>
            <person name="Jaffe D."/>
            <person name="Butler J."/>
            <person name="Alvarez P."/>
            <person name="Gnerre S."/>
            <person name="Grabherr M."/>
            <person name="Mauceli E."/>
            <person name="Brockman W."/>
            <person name="Young S."/>
            <person name="LaButti K."/>
            <person name="Sykes S."/>
            <person name="DeCaprio D."/>
            <person name="Crawford M."/>
            <person name="Koehrsen M."/>
            <person name="Engels R."/>
            <person name="Montgomery P."/>
            <person name="Pearson M."/>
            <person name="Howarth C."/>
            <person name="Larson L."/>
            <person name="White J."/>
            <person name="Zeng Q."/>
            <person name="Kodira C."/>
            <person name="Yandava C."/>
            <person name="Alvarado L."/>
            <person name="O'Leary S."/>
            <person name="Szabo L."/>
            <person name="Dean R."/>
            <person name="Schein J."/>
        </authorList>
    </citation>
    <scope>NUCLEOTIDE SEQUENCE</scope>
    <source>
        <strain>CRL 75-36-700-3</strain>
    </source>
</reference>
<dbReference type="PANTHER" id="PTHR33069">
    <property type="entry name" value="CHROMOSOME 7, WHOLE GENOME SHOTGUN SEQUENCE-RELATED"/>
    <property type="match status" value="1"/>
</dbReference>
<reference evidence="2" key="2">
    <citation type="journal article" date="2011" name="Proc. Natl. Acad. Sci. U.S.A.">
        <title>Obligate biotrophy features unraveled by the genomic analysis of rust fungi.</title>
        <authorList>
            <person name="Duplessis S."/>
            <person name="Cuomo C.A."/>
            <person name="Lin Y.-C."/>
            <person name="Aerts A."/>
            <person name="Tisserant E."/>
            <person name="Veneault-Fourrey C."/>
            <person name="Joly D.L."/>
            <person name="Hacquard S."/>
            <person name="Amselem J."/>
            <person name="Cantarel B.L."/>
            <person name="Chiu R."/>
            <person name="Coutinho P.M."/>
            <person name="Feau N."/>
            <person name="Field M."/>
            <person name="Frey P."/>
            <person name="Gelhaye E."/>
            <person name="Goldberg J."/>
            <person name="Grabherr M.G."/>
            <person name="Kodira C.D."/>
            <person name="Kohler A."/>
            <person name="Kuees U."/>
            <person name="Lindquist E.A."/>
            <person name="Lucas S.M."/>
            <person name="Mago R."/>
            <person name="Mauceli E."/>
            <person name="Morin E."/>
            <person name="Murat C."/>
            <person name="Pangilinan J.L."/>
            <person name="Park R."/>
            <person name="Pearson M."/>
            <person name="Quesneville H."/>
            <person name="Rouhier N."/>
            <person name="Sakthikumar S."/>
            <person name="Salamov A.A."/>
            <person name="Schmutz J."/>
            <person name="Selles B."/>
            <person name="Shapiro H."/>
            <person name="Tanguay P."/>
            <person name="Tuskan G.A."/>
            <person name="Henrissat B."/>
            <person name="Van de Peer Y."/>
            <person name="Rouze P."/>
            <person name="Ellis J.G."/>
            <person name="Dodds P.N."/>
            <person name="Schein J.E."/>
            <person name="Zhong S."/>
            <person name="Hamelin R.C."/>
            <person name="Grigoriev I.V."/>
            <person name="Szabo L.J."/>
            <person name="Martin F."/>
        </authorList>
    </citation>
    <scope>NUCLEOTIDE SEQUENCE [LARGE SCALE GENOMIC DNA]</scope>
    <source>
        <strain evidence="2">CRL 75-36-700-3 / race SCCL</strain>
    </source>
</reference>